<name>A0A821VUD2_9BILA</name>
<reference evidence="2" key="1">
    <citation type="submission" date="2021-02" db="EMBL/GenBank/DDBJ databases">
        <authorList>
            <person name="Nowell W R."/>
        </authorList>
    </citation>
    <scope>NUCLEOTIDE SEQUENCE</scope>
</reference>
<organism evidence="2 3">
    <name type="scientific">Rotaria socialis</name>
    <dbReference type="NCBI Taxonomy" id="392032"/>
    <lineage>
        <taxon>Eukaryota</taxon>
        <taxon>Metazoa</taxon>
        <taxon>Spiralia</taxon>
        <taxon>Gnathifera</taxon>
        <taxon>Rotifera</taxon>
        <taxon>Eurotatoria</taxon>
        <taxon>Bdelloidea</taxon>
        <taxon>Philodinida</taxon>
        <taxon>Philodinidae</taxon>
        <taxon>Rotaria</taxon>
    </lineage>
</organism>
<keyword evidence="3" id="KW-1185">Reference proteome</keyword>
<evidence type="ECO:0000313" key="3">
    <source>
        <dbReference type="Proteomes" id="UP000663873"/>
    </source>
</evidence>
<dbReference type="Proteomes" id="UP000663873">
    <property type="component" value="Unassembled WGS sequence"/>
</dbReference>
<proteinExistence type="predicted"/>
<accession>A0A821VUD2</accession>
<dbReference type="EMBL" id="CAJOBP010080424">
    <property type="protein sequence ID" value="CAF4912937.1"/>
    <property type="molecule type" value="Genomic_DNA"/>
</dbReference>
<comment type="caution">
    <text evidence="2">The sequence shown here is derived from an EMBL/GenBank/DDBJ whole genome shotgun (WGS) entry which is preliminary data.</text>
</comment>
<feature type="non-terminal residue" evidence="2">
    <location>
        <position position="1"/>
    </location>
</feature>
<protein>
    <submittedName>
        <fullName evidence="2">Uncharacterized protein</fullName>
    </submittedName>
</protein>
<gene>
    <name evidence="1" type="ORF">UJA718_LOCUS39243</name>
    <name evidence="2" type="ORF">UJA718_LOCUS46048</name>
</gene>
<evidence type="ECO:0000313" key="2">
    <source>
        <dbReference type="EMBL" id="CAF4912937.1"/>
    </source>
</evidence>
<dbReference type="AlphaFoldDB" id="A0A821VUD2"/>
<sequence>NQELTQLRTRINEQVFQREDQLALQRRIDMAENRNQDLVCLLRNWQLNEK</sequence>
<dbReference type="EMBL" id="CAJOBP010041296">
    <property type="protein sequence ID" value="CAF4756974.1"/>
    <property type="molecule type" value="Genomic_DNA"/>
</dbReference>
<evidence type="ECO:0000313" key="1">
    <source>
        <dbReference type="EMBL" id="CAF4756974.1"/>
    </source>
</evidence>